<sequence length="128" mass="14627">MEILNPQAELTNALLHVLPLLGVDTYFYLPQEAVEYPFIVVGEQLATGTYTKERPIVSLKQVIHVYALADELPYIQRLVKLIEATVFNLQKTENFNWVNTLDEDVLLMDDSTKDQLWHAAITFSCNSN</sequence>
<accession>A0AAJ2MM49</accession>
<comment type="caution">
    <text evidence="1">The sequence shown here is derived from an EMBL/GenBank/DDBJ whole genome shotgun (WGS) entry which is preliminary data.</text>
</comment>
<gene>
    <name evidence="1" type="ORF">P7D17_08765</name>
</gene>
<evidence type="ECO:0000313" key="1">
    <source>
        <dbReference type="EMBL" id="MDT2584189.1"/>
    </source>
</evidence>
<dbReference type="EMBL" id="JARPXR010000009">
    <property type="protein sequence ID" value="MDT2584189.1"/>
    <property type="molecule type" value="Genomic_DNA"/>
</dbReference>
<dbReference type="AlphaFoldDB" id="A0AAJ2MM49"/>
<reference evidence="1" key="1">
    <citation type="submission" date="2023-03" db="EMBL/GenBank/DDBJ databases">
        <authorList>
            <person name="Shen W."/>
            <person name="Cai J."/>
        </authorList>
    </citation>
    <scope>NUCLEOTIDE SEQUENCE</scope>
    <source>
        <strain evidence="1">P86-2</strain>
    </source>
</reference>
<proteinExistence type="predicted"/>
<name>A0AAJ2MM49_9LACT</name>
<organism evidence="1 2">
    <name type="scientific">Lactococcus petauri</name>
    <dbReference type="NCBI Taxonomy" id="1940789"/>
    <lineage>
        <taxon>Bacteria</taxon>
        <taxon>Bacillati</taxon>
        <taxon>Bacillota</taxon>
        <taxon>Bacilli</taxon>
        <taxon>Lactobacillales</taxon>
        <taxon>Streptococcaceae</taxon>
        <taxon>Lactococcus</taxon>
    </lineage>
</organism>
<dbReference type="InterPro" id="IPR053745">
    <property type="entry name" value="Viral_Tail_Comp_sf"/>
</dbReference>
<dbReference type="RefSeq" id="WP_311843082.1">
    <property type="nucleotide sequence ID" value="NZ_JARPXR010000009.1"/>
</dbReference>
<dbReference type="Gene3D" id="3.30.2000.30">
    <property type="match status" value="1"/>
</dbReference>
<protein>
    <recommendedName>
        <fullName evidence="3">Capsid protein</fullName>
    </recommendedName>
</protein>
<evidence type="ECO:0008006" key="3">
    <source>
        <dbReference type="Google" id="ProtNLM"/>
    </source>
</evidence>
<evidence type="ECO:0000313" key="2">
    <source>
        <dbReference type="Proteomes" id="UP001262817"/>
    </source>
</evidence>
<dbReference type="Proteomes" id="UP001262817">
    <property type="component" value="Unassembled WGS sequence"/>
</dbReference>